<accession>A0A9W9YMT2</accession>
<organism evidence="2 3">
    <name type="scientific">Desmophyllum pertusum</name>
    <dbReference type="NCBI Taxonomy" id="174260"/>
    <lineage>
        <taxon>Eukaryota</taxon>
        <taxon>Metazoa</taxon>
        <taxon>Cnidaria</taxon>
        <taxon>Anthozoa</taxon>
        <taxon>Hexacorallia</taxon>
        <taxon>Scleractinia</taxon>
        <taxon>Caryophylliina</taxon>
        <taxon>Caryophylliidae</taxon>
        <taxon>Desmophyllum</taxon>
    </lineage>
</organism>
<feature type="compositionally biased region" description="Basic and acidic residues" evidence="1">
    <location>
        <begin position="1"/>
        <end position="10"/>
    </location>
</feature>
<reference evidence="2" key="1">
    <citation type="submission" date="2023-01" db="EMBL/GenBank/DDBJ databases">
        <title>Genome assembly of the deep-sea coral Lophelia pertusa.</title>
        <authorList>
            <person name="Herrera S."/>
            <person name="Cordes E."/>
        </authorList>
    </citation>
    <scope>NUCLEOTIDE SEQUENCE</scope>
    <source>
        <strain evidence="2">USNM1676648</strain>
        <tissue evidence="2">Polyp</tissue>
    </source>
</reference>
<gene>
    <name evidence="2" type="ORF">OS493_030503</name>
</gene>
<evidence type="ECO:0000313" key="3">
    <source>
        <dbReference type="Proteomes" id="UP001163046"/>
    </source>
</evidence>
<dbReference type="AlphaFoldDB" id="A0A9W9YMT2"/>
<evidence type="ECO:0000256" key="1">
    <source>
        <dbReference type="SAM" id="MobiDB-lite"/>
    </source>
</evidence>
<evidence type="ECO:0000313" key="2">
    <source>
        <dbReference type="EMBL" id="KAJ7354727.1"/>
    </source>
</evidence>
<dbReference type="EMBL" id="MU827334">
    <property type="protein sequence ID" value="KAJ7354727.1"/>
    <property type="molecule type" value="Genomic_DNA"/>
</dbReference>
<proteinExistence type="predicted"/>
<name>A0A9W9YMT2_9CNID</name>
<sequence>MVKKTARETSDTDEASDEKAYQMTSRCSLEMPSCGDEENSSSNDMTMADMRVAMATSLEESVL</sequence>
<dbReference type="Proteomes" id="UP001163046">
    <property type="component" value="Unassembled WGS sequence"/>
</dbReference>
<protein>
    <submittedName>
        <fullName evidence="2">Uncharacterized protein</fullName>
    </submittedName>
</protein>
<feature type="region of interest" description="Disordered" evidence="1">
    <location>
        <begin position="1"/>
        <end position="44"/>
    </location>
</feature>
<keyword evidence="3" id="KW-1185">Reference proteome</keyword>
<comment type="caution">
    <text evidence="2">The sequence shown here is derived from an EMBL/GenBank/DDBJ whole genome shotgun (WGS) entry which is preliminary data.</text>
</comment>